<gene>
    <name evidence="2" type="ORF">CEP54_016372</name>
</gene>
<evidence type="ECO:0000313" key="3">
    <source>
        <dbReference type="Proteomes" id="UP000288168"/>
    </source>
</evidence>
<dbReference type="PANTHER" id="PTHR43591:SF10">
    <property type="entry name" value="ABC TRANSMEMBRANE TYPE-1 DOMAIN-CONTAINING PROTEIN-RELATED"/>
    <property type="match status" value="1"/>
</dbReference>
<dbReference type="Proteomes" id="UP000288168">
    <property type="component" value="Unassembled WGS sequence"/>
</dbReference>
<keyword evidence="3" id="KW-1185">Reference proteome</keyword>
<evidence type="ECO:0000313" key="2">
    <source>
        <dbReference type="EMBL" id="RSL39084.1"/>
    </source>
</evidence>
<comment type="similarity">
    <text evidence="1">Belongs to the methyltransferase superfamily. LaeA methyltransferase family.</text>
</comment>
<dbReference type="STRING" id="1325734.A0A428NE65"/>
<comment type="caution">
    <text evidence="2">The sequence shown here is derived from an EMBL/GenBank/DDBJ whole genome shotgun (WGS) entry which is preliminary data.</text>
</comment>
<dbReference type="CDD" id="cd02440">
    <property type="entry name" value="AdoMet_MTases"/>
    <property type="match status" value="1"/>
</dbReference>
<sequence>MMLDDKLYEAPIGDNPQRILDIGTGTGIWAIDIADMFPSAEVIGTDISPIQPSWVPPNLKFQIDDAQLDWTFEPESFDFIHVRYMVGAFDDYPKLYRQIFKALKPGGWFQHLEPSIHLRCENASSVAENKTFTQWANLFYDAGDKIGRTFRVCDGILEESAEKAGFEKIMHKKYTIPLAGWPKDPRLKRQGYFVGLFMDMSVDGFAVYPIGQILGWSFEEVQVLVAQMRAILRNPKHLGTGNMHMVYGQKPLNPTTEQPPAPEGEVA</sequence>
<evidence type="ECO:0008006" key="4">
    <source>
        <dbReference type="Google" id="ProtNLM"/>
    </source>
</evidence>
<dbReference type="AlphaFoldDB" id="A0A428NE65"/>
<proteinExistence type="inferred from homology"/>
<dbReference type="InterPro" id="IPR029063">
    <property type="entry name" value="SAM-dependent_MTases_sf"/>
</dbReference>
<organism evidence="2 3">
    <name type="scientific">Fusarium duplospermum</name>
    <dbReference type="NCBI Taxonomy" id="1325734"/>
    <lineage>
        <taxon>Eukaryota</taxon>
        <taxon>Fungi</taxon>
        <taxon>Dikarya</taxon>
        <taxon>Ascomycota</taxon>
        <taxon>Pezizomycotina</taxon>
        <taxon>Sordariomycetes</taxon>
        <taxon>Hypocreomycetidae</taxon>
        <taxon>Hypocreales</taxon>
        <taxon>Nectriaceae</taxon>
        <taxon>Fusarium</taxon>
        <taxon>Fusarium solani species complex</taxon>
    </lineage>
</organism>
<name>A0A428NE65_9HYPO</name>
<dbReference type="OrthoDB" id="2013972at2759"/>
<accession>A0A428NE65</accession>
<reference evidence="2 3" key="1">
    <citation type="submission" date="2017-06" db="EMBL/GenBank/DDBJ databases">
        <title>Comparative genomic analysis of Ambrosia Fusariam Clade fungi.</title>
        <authorList>
            <person name="Stajich J.E."/>
            <person name="Carrillo J."/>
            <person name="Kijimoto T."/>
            <person name="Eskalen A."/>
            <person name="O'Donnell K."/>
            <person name="Kasson M."/>
        </authorList>
    </citation>
    <scope>NUCLEOTIDE SEQUENCE [LARGE SCALE GENOMIC DNA]</scope>
    <source>
        <strain evidence="2 3">NRRL62584</strain>
    </source>
</reference>
<dbReference type="EMBL" id="NKCI01000691">
    <property type="protein sequence ID" value="RSL39084.1"/>
    <property type="molecule type" value="Genomic_DNA"/>
</dbReference>
<evidence type="ECO:0000256" key="1">
    <source>
        <dbReference type="ARBA" id="ARBA00038158"/>
    </source>
</evidence>
<dbReference type="Gene3D" id="3.40.50.150">
    <property type="entry name" value="Vaccinia Virus protein VP39"/>
    <property type="match status" value="1"/>
</dbReference>
<protein>
    <recommendedName>
        <fullName evidence="4">Methyltransferase</fullName>
    </recommendedName>
</protein>
<dbReference type="SUPFAM" id="SSF53335">
    <property type="entry name" value="S-adenosyl-L-methionine-dependent methyltransferases"/>
    <property type="match status" value="1"/>
</dbReference>
<dbReference type="PANTHER" id="PTHR43591">
    <property type="entry name" value="METHYLTRANSFERASE"/>
    <property type="match status" value="1"/>
</dbReference>
<dbReference type="GO" id="GO:0008168">
    <property type="term" value="F:methyltransferase activity"/>
    <property type="evidence" value="ECO:0007669"/>
    <property type="project" value="TreeGrafter"/>
</dbReference>
<dbReference type="Pfam" id="PF13489">
    <property type="entry name" value="Methyltransf_23"/>
    <property type="match status" value="1"/>
</dbReference>